<feature type="binding site" evidence="3">
    <location>
        <begin position="179"/>
        <end position="180"/>
    </location>
    <ligand>
        <name>carboxy-S-adenosyl-L-methionine</name>
        <dbReference type="ChEBI" id="CHEBI:134278"/>
    </ligand>
</feature>
<evidence type="ECO:0000313" key="5">
    <source>
        <dbReference type="Proteomes" id="UP000198924"/>
    </source>
</evidence>
<protein>
    <recommendedName>
        <fullName evidence="3">tRNA U34 carboxymethyltransferase</fullName>
        <ecNumber evidence="3">2.5.1.-</ecNumber>
    </recommendedName>
</protein>
<keyword evidence="2 3" id="KW-0819">tRNA processing</keyword>
<keyword evidence="5" id="KW-1185">Reference proteome</keyword>
<evidence type="ECO:0000256" key="2">
    <source>
        <dbReference type="ARBA" id="ARBA00022694"/>
    </source>
</evidence>
<dbReference type="InterPro" id="IPR010017">
    <property type="entry name" value="CmoB"/>
</dbReference>
<dbReference type="GO" id="GO:0008168">
    <property type="term" value="F:methyltransferase activity"/>
    <property type="evidence" value="ECO:0007669"/>
    <property type="project" value="UniProtKB-KW"/>
</dbReference>
<dbReference type="InterPro" id="IPR027555">
    <property type="entry name" value="Mo5U34_MeTrfas-like"/>
</dbReference>
<keyword evidence="4" id="KW-0489">Methyltransferase</keyword>
<dbReference type="EMBL" id="FOSH01000003">
    <property type="protein sequence ID" value="SFJ98843.1"/>
    <property type="molecule type" value="Genomic_DNA"/>
</dbReference>
<dbReference type="SUPFAM" id="SSF53335">
    <property type="entry name" value="S-adenosyl-L-methionine-dependent methyltransferases"/>
    <property type="match status" value="1"/>
</dbReference>
<dbReference type="InterPro" id="IPR029063">
    <property type="entry name" value="SAM-dependent_MTases_sf"/>
</dbReference>
<feature type="binding site" evidence="3">
    <location>
        <position position="90"/>
    </location>
    <ligand>
        <name>carboxy-S-adenosyl-L-methionine</name>
        <dbReference type="ChEBI" id="CHEBI:134278"/>
    </ligand>
</feature>
<feature type="binding site" evidence="3">
    <location>
        <begin position="151"/>
        <end position="153"/>
    </location>
    <ligand>
        <name>carboxy-S-adenosyl-L-methionine</name>
        <dbReference type="ChEBI" id="CHEBI:134278"/>
    </ligand>
</feature>
<dbReference type="STRING" id="45496.SAMN04488079_103226"/>
<dbReference type="GO" id="GO:0016765">
    <property type="term" value="F:transferase activity, transferring alkyl or aryl (other than methyl) groups"/>
    <property type="evidence" value="ECO:0007669"/>
    <property type="project" value="UniProtKB-UniRule"/>
</dbReference>
<accession>A0A1I3VV72</accession>
<feature type="binding site" evidence="3">
    <location>
        <position position="129"/>
    </location>
    <ligand>
        <name>carboxy-S-adenosyl-L-methionine</name>
        <dbReference type="ChEBI" id="CHEBI:134278"/>
    </ligand>
</feature>
<sequence length="322" mass="37237">MIYQALYTYLESAGLNSWRQALEQQINQKLAEETHGKMPVWQEALSALPDITPSQVELQSEVRIGQQQDLNGHDIDALKTCLQTFHPWRKGPYRFFDIEINTEWRSDWKWDRVLPHISPLTGRRVLDVGGGNGYHGWRMLGEGAEFVMGIDPTLVFTMQYHVMQRYIASDKHFVVPIGIEHMPEKLAWFDTVFSMGVLYHRRSPLTHLMELRDCLKPGGELVLETLIIDGPEGMSLIPEERYAKMRNVWFIPSSETMLVWLKKCGFKDVRCVDENVTSLDEQRSTEWMTFESLKDFLDPDDVTKTIEGYQAPKRGVFIAKAP</sequence>
<feature type="binding site" evidence="3">
    <location>
        <position position="314"/>
    </location>
    <ligand>
        <name>carboxy-S-adenosyl-L-methionine</name>
        <dbReference type="ChEBI" id="CHEBI:134278"/>
    </ligand>
</feature>
<name>A0A1I3VV72_9GAMM</name>
<evidence type="ECO:0000256" key="1">
    <source>
        <dbReference type="ARBA" id="ARBA00022679"/>
    </source>
</evidence>
<dbReference type="AlphaFoldDB" id="A0A1I3VV72"/>
<keyword evidence="1 3" id="KW-0808">Transferase</keyword>
<feature type="binding site" evidence="3">
    <location>
        <position position="199"/>
    </location>
    <ligand>
        <name>carboxy-S-adenosyl-L-methionine</name>
        <dbReference type="ChEBI" id="CHEBI:134278"/>
    </ligand>
</feature>
<dbReference type="OrthoDB" id="9773188at2"/>
<dbReference type="Gene3D" id="3.40.50.150">
    <property type="entry name" value="Vaccinia Virus protein VP39"/>
    <property type="match status" value="1"/>
</dbReference>
<dbReference type="GO" id="GO:0032259">
    <property type="term" value="P:methylation"/>
    <property type="evidence" value="ECO:0007669"/>
    <property type="project" value="UniProtKB-KW"/>
</dbReference>
<gene>
    <name evidence="3" type="primary">cmoB</name>
    <name evidence="4" type="ORF">SAMN04488079_103226</name>
</gene>
<dbReference type="Pfam" id="PF08003">
    <property type="entry name" value="Methyltransf_9"/>
    <property type="match status" value="1"/>
</dbReference>
<feature type="binding site" evidence="3">
    <location>
        <position position="195"/>
    </location>
    <ligand>
        <name>carboxy-S-adenosyl-L-methionine</name>
        <dbReference type="ChEBI" id="CHEBI:134278"/>
    </ligand>
</feature>
<dbReference type="RefSeq" id="WP_091711838.1">
    <property type="nucleotide sequence ID" value="NZ_FOSH01000003.1"/>
</dbReference>
<dbReference type="CDD" id="cd02440">
    <property type="entry name" value="AdoMet_MTases"/>
    <property type="match status" value="1"/>
</dbReference>
<dbReference type="GO" id="GO:0002098">
    <property type="term" value="P:tRNA wobble uridine modification"/>
    <property type="evidence" value="ECO:0007669"/>
    <property type="project" value="InterPro"/>
</dbReference>
<reference evidence="5" key="1">
    <citation type="submission" date="2016-10" db="EMBL/GenBank/DDBJ databases">
        <authorList>
            <person name="Varghese N."/>
            <person name="Submissions S."/>
        </authorList>
    </citation>
    <scope>NUCLEOTIDE SEQUENCE [LARGE SCALE GENOMIC DNA]</scope>
    <source>
        <strain evidence="5">DSM 11578</strain>
    </source>
</reference>
<proteinExistence type="inferred from homology"/>
<evidence type="ECO:0000313" key="4">
    <source>
        <dbReference type="EMBL" id="SFJ98843.1"/>
    </source>
</evidence>
<feature type="binding site" evidence="3">
    <location>
        <position position="109"/>
    </location>
    <ligand>
        <name>carboxy-S-adenosyl-L-methionine</name>
        <dbReference type="ChEBI" id="CHEBI:134278"/>
    </ligand>
</feature>
<organism evidence="4 5">
    <name type="scientific">Methylophaga sulfidovorans</name>
    <dbReference type="NCBI Taxonomy" id="45496"/>
    <lineage>
        <taxon>Bacteria</taxon>
        <taxon>Pseudomonadati</taxon>
        <taxon>Pseudomonadota</taxon>
        <taxon>Gammaproteobacteria</taxon>
        <taxon>Thiotrichales</taxon>
        <taxon>Piscirickettsiaceae</taxon>
        <taxon>Methylophaga</taxon>
    </lineage>
</organism>
<comment type="similarity">
    <text evidence="3">Belongs to the class I-like SAM-binding methyltransferase superfamily. CmoB family.</text>
</comment>
<comment type="subunit">
    <text evidence="3">Homotetramer.</text>
</comment>
<dbReference type="NCBIfam" id="TIGR00452">
    <property type="entry name" value="tRNA 5-methoxyuridine(34)/uridine 5-oxyacetic acid(34) synthase CmoB"/>
    <property type="match status" value="1"/>
</dbReference>
<feature type="binding site" evidence="3">
    <location>
        <position position="104"/>
    </location>
    <ligand>
        <name>carboxy-S-adenosyl-L-methionine</name>
        <dbReference type="ChEBI" id="CHEBI:134278"/>
    </ligand>
</feature>
<evidence type="ECO:0000256" key="3">
    <source>
        <dbReference type="HAMAP-Rule" id="MF_01590"/>
    </source>
</evidence>
<comment type="function">
    <text evidence="3">Catalyzes carboxymethyl transfer from carboxy-S-adenosyl-L-methionine (Cx-SAM) to 5-hydroxyuridine (ho5U) to form 5-carboxymethoxyuridine (cmo5U) at position 34 in tRNAs.</text>
</comment>
<dbReference type="NCBIfam" id="NF011650">
    <property type="entry name" value="PRK15068.1"/>
    <property type="match status" value="1"/>
</dbReference>
<comment type="catalytic activity">
    <reaction evidence="3">
        <text>carboxy-S-adenosyl-L-methionine + 5-hydroxyuridine(34) in tRNA = 5-carboxymethoxyuridine(34) in tRNA + S-adenosyl-L-homocysteine + H(+)</text>
        <dbReference type="Rhea" id="RHEA:52848"/>
        <dbReference type="Rhea" id="RHEA-COMP:13381"/>
        <dbReference type="Rhea" id="RHEA-COMP:13383"/>
        <dbReference type="ChEBI" id="CHEBI:15378"/>
        <dbReference type="ChEBI" id="CHEBI:57856"/>
        <dbReference type="ChEBI" id="CHEBI:134278"/>
        <dbReference type="ChEBI" id="CHEBI:136877"/>
        <dbReference type="ChEBI" id="CHEBI:136879"/>
    </reaction>
</comment>
<dbReference type="HAMAP" id="MF_01590">
    <property type="entry name" value="tRNA_carboxymethyltr_CmoB"/>
    <property type="match status" value="1"/>
</dbReference>
<dbReference type="Proteomes" id="UP000198924">
    <property type="component" value="Unassembled WGS sequence"/>
</dbReference>
<dbReference type="EC" id="2.5.1.-" evidence="3"/>